<comment type="caution">
    <text evidence="1">The sequence shown here is derived from an EMBL/GenBank/DDBJ whole genome shotgun (WGS) entry which is preliminary data.</text>
</comment>
<sequence length="47" mass="5229">MSDIDFSKYAGKQVELTFSGYTSSFVNSIGELTAVPSEVYLDNVYVR</sequence>
<dbReference type="Proteomes" id="UP001430544">
    <property type="component" value="Unassembled WGS sequence"/>
</dbReference>
<proteinExistence type="predicted"/>
<evidence type="ECO:0000313" key="1">
    <source>
        <dbReference type="EMBL" id="MCC8622643.1"/>
    </source>
</evidence>
<protein>
    <submittedName>
        <fullName evidence="1">Uncharacterized protein</fullName>
    </submittedName>
</protein>
<keyword evidence="2" id="KW-1185">Reference proteome</keyword>
<dbReference type="EMBL" id="JAJIUN010000049">
    <property type="protein sequence ID" value="MCC8622643.1"/>
    <property type="molecule type" value="Genomic_DNA"/>
</dbReference>
<dbReference type="RefSeq" id="WP_155616356.1">
    <property type="nucleotide sequence ID" value="NZ_CP018470.1"/>
</dbReference>
<dbReference type="GeneID" id="46984384"/>
<evidence type="ECO:0000313" key="2">
    <source>
        <dbReference type="Proteomes" id="UP001430544"/>
    </source>
</evidence>
<accession>A0ABS8LA63</accession>
<name>A0ABS8LA63_9XANT</name>
<organism evidence="1 2">
    <name type="scientific">Xanthomonas vesicatoria</name>
    <dbReference type="NCBI Taxonomy" id="56460"/>
    <lineage>
        <taxon>Bacteria</taxon>
        <taxon>Pseudomonadati</taxon>
        <taxon>Pseudomonadota</taxon>
        <taxon>Gammaproteobacteria</taxon>
        <taxon>Lysobacterales</taxon>
        <taxon>Lysobacteraceae</taxon>
        <taxon>Xanthomonas</taxon>
    </lineage>
</organism>
<reference evidence="1" key="1">
    <citation type="submission" date="2021-11" db="EMBL/GenBank/DDBJ databases">
        <title>Genome resources and taxonomic validation of 89 Xanthomonas strains.</title>
        <authorList>
            <person name="Tambong J.T."/>
        </authorList>
    </citation>
    <scope>NUCLEOTIDE SEQUENCE</scope>
    <source>
        <strain evidence="1">Bv 5-4A</strain>
    </source>
</reference>
<gene>
    <name evidence="1" type="ORF">LN473_11725</name>
</gene>